<dbReference type="PANTHER" id="PTHR22550">
    <property type="entry name" value="SPORE GERMINATION PROTEIN"/>
    <property type="match status" value="1"/>
</dbReference>
<keyword evidence="5" id="KW-1185">Reference proteome</keyword>
<feature type="transmembrane region" description="Helical" evidence="3">
    <location>
        <begin position="317"/>
        <end position="339"/>
    </location>
</feature>
<keyword evidence="3" id="KW-1133">Transmembrane helix</keyword>
<reference evidence="4 5" key="1">
    <citation type="submission" date="2022-09" db="EMBL/GenBank/DDBJ databases">
        <authorList>
            <person name="Han X.L."/>
            <person name="Wang Q."/>
            <person name="Lu T."/>
        </authorList>
    </citation>
    <scope>NUCLEOTIDE SEQUENCE [LARGE SCALE GENOMIC DNA]</scope>
    <source>
        <strain evidence="4 5">WQ 127069</strain>
    </source>
</reference>
<dbReference type="EMBL" id="JAOQIO010000124">
    <property type="protein sequence ID" value="MCU6797725.1"/>
    <property type="molecule type" value="Genomic_DNA"/>
</dbReference>
<evidence type="ECO:0000313" key="5">
    <source>
        <dbReference type="Proteomes" id="UP001652445"/>
    </source>
</evidence>
<keyword evidence="3" id="KW-0812">Transmembrane</keyword>
<evidence type="ECO:0000256" key="1">
    <source>
        <dbReference type="ARBA" id="ARBA00005278"/>
    </source>
</evidence>
<dbReference type="PIRSF" id="PIRSF005690">
    <property type="entry name" value="GerBA"/>
    <property type="match status" value="1"/>
</dbReference>
<comment type="similarity">
    <text evidence="1">Belongs to the GerABKA family.</text>
</comment>
<accession>A0ABT2USU3</accession>
<name>A0ABT2USU3_9BACL</name>
<feature type="transmembrane region" description="Helical" evidence="3">
    <location>
        <begin position="442"/>
        <end position="468"/>
    </location>
</feature>
<dbReference type="InterPro" id="IPR004995">
    <property type="entry name" value="Spore_Ger"/>
</dbReference>
<evidence type="ECO:0000256" key="2">
    <source>
        <dbReference type="ARBA" id="ARBA00023136"/>
    </source>
</evidence>
<dbReference type="RefSeq" id="WP_262688455.1">
    <property type="nucleotide sequence ID" value="NZ_JAOQIO010000124.1"/>
</dbReference>
<dbReference type="InterPro" id="IPR050768">
    <property type="entry name" value="UPF0353/GerABKA_families"/>
</dbReference>
<sequence length="517" mass="58250">MTYHKILPWRKKSKQKKLDVEIDLLAEGEIEAGLSDNLDDNEAWLKQLFTNCSDLVVRKVHLFDSIPCMLVFFRELVDTQLLDNNLLKSLLTSKVHDSDISTQLIEQMKSELLSIALTTIINTKKETVKQIIRGQIVLLVQSSNQALSISMKEKLHRELQEPSMETVIRGPKVGFIENIDINMALIRQQIRTPQLKMEQMLVGEISQTEVILVYIGNLAAPEVIVEMRKRISQINMDTVLESGYIEEMIRDAPYSLFPVIQMTERPDSVSAALLEGKVAILVDGTPMALIAPVTFWHAFQTVEDYYQSFITATFLRWLRYLFAFISLILPSMFIAVATFHSEMIPTSLTLSIAAAREPVPFPTLMEILMMEIAFEAIREAGIRLPKQVGQTISIVGVLVIGQAAVQAGIVSAPIVIVVSLTGIASFLIPSNNMSQAIRILRFPFMLSASIFGLYGIGVSMIALLIHLVNLRSFGVYYMTPLAPFQATGLWDILGRAPWWVLHKRQNRIHSIRELEKQ</sequence>
<dbReference type="PANTHER" id="PTHR22550:SF5">
    <property type="entry name" value="LEUCINE ZIPPER PROTEIN 4"/>
    <property type="match status" value="1"/>
</dbReference>
<proteinExistence type="inferred from homology"/>
<evidence type="ECO:0000256" key="3">
    <source>
        <dbReference type="SAM" id="Phobius"/>
    </source>
</evidence>
<keyword evidence="2 3" id="KW-0472">Membrane</keyword>
<evidence type="ECO:0000313" key="4">
    <source>
        <dbReference type="EMBL" id="MCU6797725.1"/>
    </source>
</evidence>
<dbReference type="Proteomes" id="UP001652445">
    <property type="component" value="Unassembled WGS sequence"/>
</dbReference>
<dbReference type="Pfam" id="PF03323">
    <property type="entry name" value="GerA"/>
    <property type="match status" value="1"/>
</dbReference>
<gene>
    <name evidence="4" type="ORF">OB236_36945</name>
</gene>
<organism evidence="4 5">
    <name type="scientific">Paenibacillus baimaensis</name>
    <dbReference type="NCBI Taxonomy" id="2982185"/>
    <lineage>
        <taxon>Bacteria</taxon>
        <taxon>Bacillati</taxon>
        <taxon>Bacillota</taxon>
        <taxon>Bacilli</taxon>
        <taxon>Bacillales</taxon>
        <taxon>Paenibacillaceae</taxon>
        <taxon>Paenibacillus</taxon>
    </lineage>
</organism>
<feature type="transmembrane region" description="Helical" evidence="3">
    <location>
        <begin position="411"/>
        <end position="430"/>
    </location>
</feature>
<protein>
    <submittedName>
        <fullName evidence="4">Spore germination protein</fullName>
    </submittedName>
</protein>
<comment type="caution">
    <text evidence="4">The sequence shown here is derived from an EMBL/GenBank/DDBJ whole genome shotgun (WGS) entry which is preliminary data.</text>
</comment>